<feature type="compositionally biased region" description="Low complexity" evidence="1">
    <location>
        <begin position="55"/>
        <end position="73"/>
    </location>
</feature>
<accession>A0A927GGH2</accession>
<keyword evidence="5" id="KW-1185">Reference proteome</keyword>
<feature type="signal peptide" evidence="2">
    <location>
        <begin position="1"/>
        <end position="23"/>
    </location>
</feature>
<proteinExistence type="predicted"/>
<evidence type="ECO:0000259" key="3">
    <source>
        <dbReference type="Pfam" id="PF13568"/>
    </source>
</evidence>
<evidence type="ECO:0000313" key="4">
    <source>
        <dbReference type="EMBL" id="MBD2756879.1"/>
    </source>
</evidence>
<gene>
    <name evidence="4" type="ORF">IC230_28630</name>
</gene>
<protein>
    <submittedName>
        <fullName evidence="4">PorT family protein</fullName>
    </submittedName>
</protein>
<feature type="domain" description="Outer membrane protein beta-barrel" evidence="3">
    <location>
        <begin position="89"/>
        <end position="251"/>
    </location>
</feature>
<organism evidence="4 5">
    <name type="scientific">Spirosoma validum</name>
    <dbReference type="NCBI Taxonomy" id="2771355"/>
    <lineage>
        <taxon>Bacteria</taxon>
        <taxon>Pseudomonadati</taxon>
        <taxon>Bacteroidota</taxon>
        <taxon>Cytophagia</taxon>
        <taxon>Cytophagales</taxon>
        <taxon>Cytophagaceae</taxon>
        <taxon>Spirosoma</taxon>
    </lineage>
</organism>
<comment type="caution">
    <text evidence="4">The sequence shown here is derived from an EMBL/GenBank/DDBJ whole genome shotgun (WGS) entry which is preliminary data.</text>
</comment>
<sequence>MKSVKIVYAFLTLLTLTMNSLFAQLSGTTTQPTSTTSTNRQQELYDQYHGYNKKSSSTAPATLPATTADQPQQRTSDYSTSQPTGSTGQAQSMNSKANTSGTRIGVRGGVTYELFTEEHPLFDPIIGFVGGLTFNLGAGTFSFQPEVNYARYSVKITEPFSGARITSAGDHVEIPLFLKISTGSYAGHRFFVNIGPYGSYLISASSGGKKLPVDGLSNRFSYGAAAGVGAAIKAGSGHAIIEVRGLYELSNTNNGFNSNYKQVLTQATIGYSFPLGSR</sequence>
<feature type="compositionally biased region" description="Polar residues" evidence="1">
    <location>
        <begin position="74"/>
        <end position="102"/>
    </location>
</feature>
<feature type="region of interest" description="Disordered" evidence="1">
    <location>
        <begin position="54"/>
        <end position="102"/>
    </location>
</feature>
<dbReference type="Proteomes" id="UP000653797">
    <property type="component" value="Unassembled WGS sequence"/>
</dbReference>
<evidence type="ECO:0000256" key="2">
    <source>
        <dbReference type="SAM" id="SignalP"/>
    </source>
</evidence>
<dbReference type="EMBL" id="JACXAA010000015">
    <property type="protein sequence ID" value="MBD2756879.1"/>
    <property type="molecule type" value="Genomic_DNA"/>
</dbReference>
<name>A0A927GGH2_9BACT</name>
<dbReference type="InterPro" id="IPR025665">
    <property type="entry name" value="Beta-barrel_OMP_2"/>
</dbReference>
<evidence type="ECO:0000313" key="5">
    <source>
        <dbReference type="Proteomes" id="UP000653797"/>
    </source>
</evidence>
<reference evidence="4" key="1">
    <citation type="submission" date="2020-09" db="EMBL/GenBank/DDBJ databases">
        <authorList>
            <person name="Kim M.K."/>
        </authorList>
    </citation>
    <scope>NUCLEOTIDE SEQUENCE</scope>
    <source>
        <strain evidence="4">BT704</strain>
    </source>
</reference>
<evidence type="ECO:0000256" key="1">
    <source>
        <dbReference type="SAM" id="MobiDB-lite"/>
    </source>
</evidence>
<keyword evidence="2" id="KW-0732">Signal</keyword>
<dbReference type="AlphaFoldDB" id="A0A927GGH2"/>
<dbReference type="Pfam" id="PF13568">
    <property type="entry name" value="OMP_b-brl_2"/>
    <property type="match status" value="1"/>
</dbReference>
<dbReference type="RefSeq" id="WP_191042505.1">
    <property type="nucleotide sequence ID" value="NZ_JACXAA010000015.1"/>
</dbReference>
<feature type="chain" id="PRO_5037827501" evidence="2">
    <location>
        <begin position="24"/>
        <end position="278"/>
    </location>
</feature>